<evidence type="ECO:0000256" key="1">
    <source>
        <dbReference type="SAM" id="MobiDB-lite"/>
    </source>
</evidence>
<evidence type="ECO:0000313" key="3">
    <source>
        <dbReference type="Proteomes" id="UP001282474"/>
    </source>
</evidence>
<feature type="region of interest" description="Disordered" evidence="1">
    <location>
        <begin position="32"/>
        <end position="70"/>
    </location>
</feature>
<keyword evidence="3" id="KW-1185">Reference proteome</keyword>
<comment type="caution">
    <text evidence="2">The sequence shown here is derived from an EMBL/GenBank/DDBJ whole genome shotgun (WGS) entry which is preliminary data.</text>
</comment>
<accession>A0ABU4N5G7</accession>
<dbReference type="EMBL" id="JARAWJ010000067">
    <property type="protein sequence ID" value="MDX3044082.1"/>
    <property type="molecule type" value="Genomic_DNA"/>
</dbReference>
<dbReference type="RefSeq" id="WP_319687463.1">
    <property type="nucleotide sequence ID" value="NZ_JARAWI010000051.1"/>
</dbReference>
<protein>
    <submittedName>
        <fullName evidence="2">Uncharacterized protein</fullName>
    </submittedName>
</protein>
<organism evidence="2 3">
    <name type="scientific">Streptomyces caniscabiei</name>
    <dbReference type="NCBI Taxonomy" id="2746961"/>
    <lineage>
        <taxon>Bacteria</taxon>
        <taxon>Bacillati</taxon>
        <taxon>Actinomycetota</taxon>
        <taxon>Actinomycetes</taxon>
        <taxon>Kitasatosporales</taxon>
        <taxon>Streptomycetaceae</taxon>
        <taxon>Streptomyces</taxon>
    </lineage>
</organism>
<proteinExistence type="predicted"/>
<gene>
    <name evidence="2" type="ORF">PV383_44020</name>
</gene>
<dbReference type="Proteomes" id="UP001282474">
    <property type="component" value="Unassembled WGS sequence"/>
</dbReference>
<sequence length="108" mass="11613">MTDSYQFTTEDIAAMRKEGTHLDFLRALRRPSAGPTVQPVGAVSSAMPADHVPGGWPVAPTGEPSTATTGRRVCSCSECASYAKDRPTLEELLRRTSQHTDPPGEVSR</sequence>
<name>A0ABU4N5G7_9ACTN</name>
<reference evidence="2 3" key="1">
    <citation type="journal article" date="2023" name="Microb. Genom.">
        <title>Mesoterricola silvestris gen. nov., sp. nov., Mesoterricola sediminis sp. nov., Geothrix oryzae sp. nov., Geothrix edaphica sp. nov., Geothrix rubra sp. nov., and Geothrix limicola sp. nov., six novel members of Acidobacteriota isolated from soils.</title>
        <authorList>
            <person name="Weisberg A.J."/>
            <person name="Pearce E."/>
            <person name="Kramer C.G."/>
            <person name="Chang J.H."/>
            <person name="Clarke C.R."/>
        </authorList>
    </citation>
    <scope>NUCLEOTIDE SEQUENCE [LARGE SCALE GENOMIC DNA]</scope>
    <source>
        <strain evidence="2 3">NE20-4-1</strain>
    </source>
</reference>
<evidence type="ECO:0000313" key="2">
    <source>
        <dbReference type="EMBL" id="MDX3044082.1"/>
    </source>
</evidence>